<evidence type="ECO:0000313" key="2">
    <source>
        <dbReference type="Proteomes" id="UP000000844"/>
    </source>
</evidence>
<proteinExistence type="predicted"/>
<protein>
    <submittedName>
        <fullName evidence="1">Uncharacterized protein</fullName>
    </submittedName>
</protein>
<keyword evidence="2" id="KW-1185">Reference proteome</keyword>
<dbReference type="AlphaFoldDB" id="D3Q8I9"/>
<dbReference type="KEGG" id="sna:Snas_4790"/>
<dbReference type="STRING" id="446470.Snas_4790"/>
<evidence type="ECO:0000313" key="1">
    <source>
        <dbReference type="EMBL" id="ADD44431.1"/>
    </source>
</evidence>
<dbReference type="Proteomes" id="UP000000844">
    <property type="component" value="Chromosome"/>
</dbReference>
<accession>D3Q8I9</accession>
<gene>
    <name evidence="1" type="ordered locus">Snas_4790</name>
</gene>
<name>D3Q8I9_STANL</name>
<organism evidence="1 2">
    <name type="scientific">Stackebrandtia nassauensis (strain DSM 44728 / CIP 108903 / NRRL B-16338 / NBRC 102104 / LLR-40K-21)</name>
    <dbReference type="NCBI Taxonomy" id="446470"/>
    <lineage>
        <taxon>Bacteria</taxon>
        <taxon>Bacillati</taxon>
        <taxon>Actinomycetota</taxon>
        <taxon>Actinomycetes</taxon>
        <taxon>Glycomycetales</taxon>
        <taxon>Glycomycetaceae</taxon>
        <taxon>Stackebrandtia</taxon>
    </lineage>
</organism>
<sequence>MNGGVEVAEDGVNLAKASDIADVTFGVLVENSSDLVARDVTVKMTLKQKSGPTLRNTDGESVVRKSTIPYVMPGKEFGTGEDVRVPIGEVEDAPSVKTEITVGEWWQPNNDVHEFASISATVTNKQDDPDDHINVTVDSQYCDDAGVAKAGVIFRDSAGKIIYGASGFQASSDTADLISGYAPLKNYKPGKTKNLAMPNFWSISTQGAPGAGFEKQPDWEQTEIFPYADSDKG</sequence>
<dbReference type="EMBL" id="CP001778">
    <property type="protein sequence ID" value="ADD44431.1"/>
    <property type="molecule type" value="Genomic_DNA"/>
</dbReference>
<dbReference type="HOGENOM" id="CLU_1189326_0_0_11"/>
<reference evidence="1 2" key="1">
    <citation type="journal article" date="2009" name="Stand. Genomic Sci.">
        <title>Complete genome sequence of Stackebrandtia nassauensis type strain (LLR-40K-21).</title>
        <authorList>
            <person name="Munk C."/>
            <person name="Lapidus A."/>
            <person name="Copeland A."/>
            <person name="Jando M."/>
            <person name="Mayilraj S."/>
            <person name="Glavina Del Rio T."/>
            <person name="Nolan M."/>
            <person name="Chen F."/>
            <person name="Lucas S."/>
            <person name="Tice H."/>
            <person name="Cheng J.F."/>
            <person name="Han C."/>
            <person name="Detter J.C."/>
            <person name="Bruce D."/>
            <person name="Goodwin L."/>
            <person name="Chain P."/>
            <person name="Pitluck S."/>
            <person name="Goker M."/>
            <person name="Ovchinikova G."/>
            <person name="Pati A."/>
            <person name="Ivanova N."/>
            <person name="Mavromatis K."/>
            <person name="Chen A."/>
            <person name="Palaniappan K."/>
            <person name="Land M."/>
            <person name="Hauser L."/>
            <person name="Chang Y.J."/>
            <person name="Jeffries C.D."/>
            <person name="Bristow J."/>
            <person name="Eisen J.A."/>
            <person name="Markowitz V."/>
            <person name="Hugenholtz P."/>
            <person name="Kyrpides N.C."/>
            <person name="Klenk H.P."/>
        </authorList>
    </citation>
    <scope>NUCLEOTIDE SEQUENCE [LARGE SCALE GENOMIC DNA]</scope>
    <source>
        <strain evidence="2">DSM 44728 / CIP 108903 / NRRL B-16338 / NBRC 102104 / LLR-40K-21</strain>
    </source>
</reference>